<accession>A0A2N9G7C6</accession>
<sequence>MPGRGVRKEKEEEEEEEEEEKRAELEVEDIDEEEYELEDVRERITSSRASRFNLLANELRLPSTLRKFSRETLLLGIKDLSRGLVIHPDNCYSCENLKLCLHSLKQKRNGKALLKKVVLEPLRDSIAW</sequence>
<dbReference type="EMBL" id="OIVN01001553">
    <property type="protein sequence ID" value="SPC95239.1"/>
    <property type="molecule type" value="Genomic_DNA"/>
</dbReference>
<evidence type="ECO:0000256" key="1">
    <source>
        <dbReference type="SAM" id="MobiDB-lite"/>
    </source>
</evidence>
<reference evidence="2" key="1">
    <citation type="submission" date="2018-02" db="EMBL/GenBank/DDBJ databases">
        <authorList>
            <person name="Cohen D.B."/>
            <person name="Kent A.D."/>
        </authorList>
    </citation>
    <scope>NUCLEOTIDE SEQUENCE</scope>
</reference>
<gene>
    <name evidence="2" type="ORF">FSB_LOCUS23121</name>
</gene>
<proteinExistence type="predicted"/>
<organism evidence="2">
    <name type="scientific">Fagus sylvatica</name>
    <name type="common">Beechnut</name>
    <dbReference type="NCBI Taxonomy" id="28930"/>
    <lineage>
        <taxon>Eukaryota</taxon>
        <taxon>Viridiplantae</taxon>
        <taxon>Streptophyta</taxon>
        <taxon>Embryophyta</taxon>
        <taxon>Tracheophyta</taxon>
        <taxon>Spermatophyta</taxon>
        <taxon>Magnoliopsida</taxon>
        <taxon>eudicotyledons</taxon>
        <taxon>Gunneridae</taxon>
        <taxon>Pentapetalae</taxon>
        <taxon>rosids</taxon>
        <taxon>fabids</taxon>
        <taxon>Fagales</taxon>
        <taxon>Fagaceae</taxon>
        <taxon>Fagus</taxon>
    </lineage>
</organism>
<protein>
    <submittedName>
        <fullName evidence="2">Uncharacterized protein</fullName>
    </submittedName>
</protein>
<name>A0A2N9G7C6_FAGSY</name>
<evidence type="ECO:0000313" key="2">
    <source>
        <dbReference type="EMBL" id="SPC95239.1"/>
    </source>
</evidence>
<feature type="compositionally biased region" description="Basic and acidic residues" evidence="1">
    <location>
        <begin position="1"/>
        <end position="10"/>
    </location>
</feature>
<feature type="region of interest" description="Disordered" evidence="1">
    <location>
        <begin position="1"/>
        <end position="25"/>
    </location>
</feature>
<dbReference type="AlphaFoldDB" id="A0A2N9G7C6"/>